<evidence type="ECO:0000313" key="2">
    <source>
        <dbReference type="Proteomes" id="UP000488936"/>
    </source>
</evidence>
<dbReference type="Proteomes" id="UP000488936">
    <property type="component" value="Unassembled WGS sequence"/>
</dbReference>
<evidence type="ECO:0000313" key="1">
    <source>
        <dbReference type="EMBL" id="MTH30541.1"/>
    </source>
</evidence>
<name>A0A7K1GNX4_9FLAO</name>
<reference evidence="1 2" key="1">
    <citation type="journal article" date="2006" name="Int. J. Syst. Evol. Microbiol.">
        <title>Myroides pelagicus sp. nov., isolated from seawater in Thailand.</title>
        <authorList>
            <person name="Yoon J."/>
            <person name="Maneerat S."/>
            <person name="Kawai F."/>
            <person name="Yokota A."/>
        </authorList>
    </citation>
    <scope>NUCLEOTIDE SEQUENCE [LARGE SCALE GENOMIC DNA]</scope>
    <source>
        <strain evidence="1 2">SM1T</strain>
    </source>
</reference>
<keyword evidence="2" id="KW-1185">Reference proteome</keyword>
<protein>
    <submittedName>
        <fullName evidence="1">Uncharacterized protein</fullName>
    </submittedName>
</protein>
<sequence length="122" mass="13873">MKKALLIIVTVILIRPVVPVLDYLIDYDYIATVLCINKDKPELACNGKCYLMKEMAKVAEDQSNDMAKKLCSLSFAFFYYTDNSEEVVFTKLSAYLKPVLGINVELKPELFTSSLFRPPHIV</sequence>
<dbReference type="AlphaFoldDB" id="A0A7K1GNX4"/>
<dbReference type="RefSeq" id="WP_155036523.1">
    <property type="nucleotide sequence ID" value="NZ_JAYMMG010000022.1"/>
</dbReference>
<proteinExistence type="predicted"/>
<gene>
    <name evidence="1" type="ORF">GJV77_11595</name>
</gene>
<organism evidence="1 2">
    <name type="scientific">Myroides pelagicus</name>
    <dbReference type="NCBI Taxonomy" id="270914"/>
    <lineage>
        <taxon>Bacteria</taxon>
        <taxon>Pseudomonadati</taxon>
        <taxon>Bacteroidota</taxon>
        <taxon>Flavobacteriia</taxon>
        <taxon>Flavobacteriales</taxon>
        <taxon>Flavobacteriaceae</taxon>
        <taxon>Myroides</taxon>
    </lineage>
</organism>
<dbReference type="EMBL" id="WMJY01000030">
    <property type="protein sequence ID" value="MTH30541.1"/>
    <property type="molecule type" value="Genomic_DNA"/>
</dbReference>
<comment type="caution">
    <text evidence="1">The sequence shown here is derived from an EMBL/GenBank/DDBJ whole genome shotgun (WGS) entry which is preliminary data.</text>
</comment>
<accession>A0A7K1GNX4</accession>
<dbReference type="OrthoDB" id="980645at2"/>